<reference evidence="2" key="1">
    <citation type="submission" date="2023-10" db="EMBL/GenBank/DDBJ databases">
        <authorList>
            <person name="Chen Y."/>
            <person name="Shah S."/>
            <person name="Dougan E. K."/>
            <person name="Thang M."/>
            <person name="Chan C."/>
        </authorList>
    </citation>
    <scope>NUCLEOTIDE SEQUENCE [LARGE SCALE GENOMIC DNA]</scope>
</reference>
<feature type="compositionally biased region" description="Basic and acidic residues" evidence="1">
    <location>
        <begin position="175"/>
        <end position="191"/>
    </location>
</feature>
<keyword evidence="3" id="KW-1185">Reference proteome</keyword>
<feature type="non-terminal residue" evidence="2">
    <location>
        <position position="1"/>
    </location>
</feature>
<sequence length="211" mass="22643">SSSPRAVDSPRQVCHGSARRKIVRQSWSAARADPDSGGRRATRPGGALTAGPASERPAGAAEPPLIMRRGGAGSTAEFCGWLGWRHTAPCDSAARHCSRCIPIVLLAEWAYVLQLENGPPITVIARGAGRGGRRGRGGPRREQEEEEEEQEEPWPRRSAELPGTARRGRGSARRGAREPPRGSEARPHSQRSDALTLVGPAGLRKYSRPVS</sequence>
<proteinExistence type="predicted"/>
<accession>A0ABN9UVH5</accession>
<protein>
    <submittedName>
        <fullName evidence="2">Uncharacterized protein</fullName>
    </submittedName>
</protein>
<feature type="region of interest" description="Disordered" evidence="1">
    <location>
        <begin position="1"/>
        <end position="68"/>
    </location>
</feature>
<evidence type="ECO:0000313" key="3">
    <source>
        <dbReference type="Proteomes" id="UP001189429"/>
    </source>
</evidence>
<organism evidence="2 3">
    <name type="scientific">Prorocentrum cordatum</name>
    <dbReference type="NCBI Taxonomy" id="2364126"/>
    <lineage>
        <taxon>Eukaryota</taxon>
        <taxon>Sar</taxon>
        <taxon>Alveolata</taxon>
        <taxon>Dinophyceae</taxon>
        <taxon>Prorocentrales</taxon>
        <taxon>Prorocentraceae</taxon>
        <taxon>Prorocentrum</taxon>
    </lineage>
</organism>
<evidence type="ECO:0000256" key="1">
    <source>
        <dbReference type="SAM" id="MobiDB-lite"/>
    </source>
</evidence>
<dbReference type="EMBL" id="CAUYUJ010016251">
    <property type="protein sequence ID" value="CAK0863338.1"/>
    <property type="molecule type" value="Genomic_DNA"/>
</dbReference>
<dbReference type="Proteomes" id="UP001189429">
    <property type="component" value="Unassembled WGS sequence"/>
</dbReference>
<gene>
    <name evidence="2" type="ORF">PCOR1329_LOCUS51524</name>
</gene>
<name>A0ABN9UVH5_9DINO</name>
<feature type="region of interest" description="Disordered" evidence="1">
    <location>
        <begin position="122"/>
        <end position="211"/>
    </location>
</feature>
<comment type="caution">
    <text evidence="2">The sequence shown here is derived from an EMBL/GenBank/DDBJ whole genome shotgun (WGS) entry which is preliminary data.</text>
</comment>
<evidence type="ECO:0000313" key="2">
    <source>
        <dbReference type="EMBL" id="CAK0863338.1"/>
    </source>
</evidence>